<dbReference type="KEGG" id="vg:77945252"/>
<proteinExistence type="predicted"/>
<evidence type="ECO:0000313" key="2">
    <source>
        <dbReference type="EMBL" id="QIN96718.1"/>
    </source>
</evidence>
<dbReference type="RefSeq" id="YP_010669098.1">
    <property type="nucleotide sequence ID" value="NC_070959.1"/>
</dbReference>
<reference evidence="2 3" key="1">
    <citation type="submission" date="2020-03" db="EMBL/GenBank/DDBJ databases">
        <title>The Isolation and Genome Sequence of a Novel Cyanophage S-N03 from the Huanghai Sea, China.</title>
        <authorList>
            <person name="Jiang T."/>
        </authorList>
    </citation>
    <scope>NUCLEOTIDE SEQUENCE [LARGE SCALE GENOMIC DNA]</scope>
</reference>
<keyword evidence="3" id="KW-1185">Reference proteome</keyword>
<name>A0A6G8R6D9_9CAUD</name>
<dbReference type="Proteomes" id="UP000502617">
    <property type="component" value="Segment"/>
</dbReference>
<protein>
    <submittedName>
        <fullName evidence="2">Uncharacterized protein</fullName>
    </submittedName>
</protein>
<dbReference type="EMBL" id="MT162466">
    <property type="protein sequence ID" value="QIN96718.1"/>
    <property type="molecule type" value="Genomic_DNA"/>
</dbReference>
<sequence length="67" mass="7815">MSNGEYSDEFSNDPWDLTEDEGSLDPFIEQFWTHVVDYAAELGVSVKYVEEEFIIDGELIRHDAEER</sequence>
<dbReference type="GeneID" id="77945252"/>
<evidence type="ECO:0000313" key="3">
    <source>
        <dbReference type="Proteomes" id="UP000502617"/>
    </source>
</evidence>
<organism evidence="2 3">
    <name type="scientific">Synechococcus phage S-N03</name>
    <dbReference type="NCBI Taxonomy" id="2718943"/>
    <lineage>
        <taxon>Viruses</taxon>
        <taxon>Duplodnaviria</taxon>
        <taxon>Heunggongvirae</taxon>
        <taxon>Uroviricota</taxon>
        <taxon>Caudoviricetes</taxon>
        <taxon>Pantevenvirales</taxon>
        <taxon>Kyanoviridae</taxon>
        <taxon>Huanghaivirus</taxon>
        <taxon>Huanghaivirus snothree</taxon>
    </lineage>
</organism>
<accession>A0A6G8R6D9</accession>
<feature type="region of interest" description="Disordered" evidence="1">
    <location>
        <begin position="1"/>
        <end position="21"/>
    </location>
</feature>
<evidence type="ECO:0000256" key="1">
    <source>
        <dbReference type="SAM" id="MobiDB-lite"/>
    </source>
</evidence>